<feature type="transmembrane region" description="Helical" evidence="7">
    <location>
        <begin position="80"/>
        <end position="98"/>
    </location>
</feature>
<evidence type="ECO:0000313" key="10">
    <source>
        <dbReference type="Proteomes" id="UP000008524"/>
    </source>
</evidence>
<reference evidence="9" key="1">
    <citation type="journal article" date="2005" name="Science">
        <title>Comparative genomics of trypanosomatid parasitic protozoa.</title>
        <authorList>
            <person name="El-Sayed N.M."/>
            <person name="Myler P.J."/>
            <person name="Blandin G."/>
            <person name="Berriman M."/>
            <person name="Crabtree J."/>
            <person name="Aggarwal G."/>
            <person name="Caler E."/>
            <person name="Renauld H."/>
            <person name="Worthey E.A."/>
            <person name="Hertz-Fowler C."/>
            <person name="Ghedin E."/>
            <person name="Peacock C."/>
            <person name="Bartholomeu D.C."/>
            <person name="Haas B.J."/>
            <person name="Tran A.N."/>
            <person name="Wortman J.R."/>
            <person name="Alsmark U.C."/>
            <person name="Angiuoli S."/>
            <person name="Anupama A."/>
            <person name="Badger J."/>
            <person name="Bringaud F."/>
            <person name="Cadag E."/>
            <person name="Carlton J.M."/>
            <person name="Cerqueira G.C."/>
            <person name="Creasy T."/>
            <person name="Delcher A.L."/>
            <person name="Djikeng A."/>
            <person name="Embley T.M."/>
            <person name="Hauser C."/>
            <person name="Ivens A.C."/>
            <person name="Kummerfeld S.K."/>
            <person name="Pereira-Leal J.B."/>
            <person name="Nilsson D."/>
            <person name="Peterson J."/>
            <person name="Salzberg S.L."/>
            <person name="Shallom J."/>
            <person name="Silva J.C."/>
            <person name="Sundaram J."/>
            <person name="Westenberger S."/>
            <person name="White O."/>
            <person name="Melville S.E."/>
            <person name="Donelson J.E."/>
            <person name="Andersson B."/>
            <person name="Stuart K.D."/>
            <person name="Hall N."/>
        </authorList>
    </citation>
    <scope>NUCLEOTIDE SEQUENCE</scope>
    <source>
        <strain evidence="9">927/4 GUTat10.1</strain>
    </source>
</reference>
<evidence type="ECO:0000256" key="1">
    <source>
        <dbReference type="ARBA" id="ARBA00004651"/>
    </source>
</evidence>
<dbReference type="GO" id="GO:0005886">
    <property type="term" value="C:plasma membrane"/>
    <property type="evidence" value="ECO:0007669"/>
    <property type="project" value="UniProtKB-SubCell"/>
</dbReference>
<keyword evidence="10" id="KW-1185">Reference proteome</keyword>
<dbReference type="InterPro" id="IPR021910">
    <property type="entry name" value="NGX6/PGAP6/MYMK"/>
</dbReference>
<comment type="subcellular location">
    <subcellularLocation>
        <location evidence="1">Cell membrane</location>
        <topology evidence="1">Multi-pass membrane protein</topology>
    </subcellularLocation>
</comment>
<dbReference type="EMBL" id="CP000070">
    <property type="protein sequence ID" value="AAZ12677.1"/>
    <property type="molecule type" value="Genomic_DNA"/>
</dbReference>
<dbReference type="Proteomes" id="UP000008524">
    <property type="component" value="Chromosome 7"/>
</dbReference>
<dbReference type="EMBL" id="AC159439">
    <property type="protein sequence ID" value="AAX70371.1"/>
    <property type="molecule type" value="Genomic_DNA"/>
</dbReference>
<proteinExistence type="inferred from homology"/>
<evidence type="ECO:0000256" key="6">
    <source>
        <dbReference type="ARBA" id="ARBA00023136"/>
    </source>
</evidence>
<accession>Q57VJ8</accession>
<dbReference type="OrthoDB" id="10266771at2759"/>
<evidence type="ECO:0000313" key="9">
    <source>
        <dbReference type="EMBL" id="AAZ12677.1"/>
    </source>
</evidence>
<evidence type="ECO:0000256" key="4">
    <source>
        <dbReference type="ARBA" id="ARBA00022692"/>
    </source>
</evidence>
<evidence type="ECO:0008006" key="11">
    <source>
        <dbReference type="Google" id="ProtNLM"/>
    </source>
</evidence>
<keyword evidence="3" id="KW-1003">Cell membrane</keyword>
<evidence type="ECO:0000256" key="3">
    <source>
        <dbReference type="ARBA" id="ARBA00022475"/>
    </source>
</evidence>
<dbReference type="PaxDb" id="5691-AAZ12677"/>
<evidence type="ECO:0000256" key="7">
    <source>
        <dbReference type="SAM" id="Phobius"/>
    </source>
</evidence>
<dbReference type="PANTHER" id="PTHR36561:SF2">
    <property type="entry name" value="HAEMOLYSIN-III RELATED"/>
    <property type="match status" value="1"/>
</dbReference>
<dbReference type="RefSeq" id="XP_846236.1">
    <property type="nucleotide sequence ID" value="XM_841143.1"/>
</dbReference>
<evidence type="ECO:0000313" key="8">
    <source>
        <dbReference type="EMBL" id="AAX70371.1"/>
    </source>
</evidence>
<reference evidence="8" key="3">
    <citation type="submission" date="2005-04" db="EMBL/GenBank/DDBJ databases">
        <title>.</title>
        <authorList>
            <person name="Ghedin E."/>
            <person name="Blandin G."/>
            <person name="Bartholomeu D."/>
            <person name="Caler E."/>
            <person name="Haas B."/>
            <person name="Hannick L."/>
            <person name="Shallom J."/>
            <person name="Hou L."/>
            <person name="Djikeng A."/>
            <person name="Feldblyum T."/>
            <person name="Hostetler J."/>
            <person name="Johnson J."/>
            <person name="Jones K."/>
            <person name="Koo H.L."/>
            <person name="Larkin C."/>
            <person name="Pai G."/>
            <person name="Peterson J."/>
            <person name="Khalak H.G."/>
            <person name="Salzberg S."/>
            <person name="Simpson A.J."/>
            <person name="Tallon L."/>
            <person name="Van Aken S."/>
            <person name="Wanless D."/>
            <person name="White O."/>
            <person name="Wortman J."/>
            <person name="Fraser C.M."/>
            <person name="El-Sayed N.M.A."/>
        </authorList>
    </citation>
    <scope>NUCLEOTIDE SEQUENCE</scope>
    <source>
        <strain evidence="8">GUTat10.1</strain>
    </source>
</reference>
<organism evidence="8 10">
    <name type="scientific">Trypanosoma brucei brucei (strain 927/4 GUTat10.1)</name>
    <dbReference type="NCBI Taxonomy" id="185431"/>
    <lineage>
        <taxon>Eukaryota</taxon>
        <taxon>Discoba</taxon>
        <taxon>Euglenozoa</taxon>
        <taxon>Kinetoplastea</taxon>
        <taxon>Metakinetoplastina</taxon>
        <taxon>Trypanosomatida</taxon>
        <taxon>Trypanosomatidae</taxon>
        <taxon>Trypanosoma</taxon>
    </lineage>
</organism>
<keyword evidence="5 7" id="KW-1133">Transmembrane helix</keyword>
<feature type="transmembrane region" description="Helical" evidence="7">
    <location>
        <begin position="12"/>
        <end position="34"/>
    </location>
</feature>
<evidence type="ECO:0000256" key="2">
    <source>
        <dbReference type="ARBA" id="ARBA00005542"/>
    </source>
</evidence>
<feature type="transmembrane region" description="Helical" evidence="7">
    <location>
        <begin position="129"/>
        <end position="145"/>
    </location>
</feature>
<dbReference type="InParanoid" id="Q57VJ8"/>
<accession>D6XJE4</accession>
<sequence>MSNSPASHDNKMFTSCFVCVLSVVSHATLVPTVYHFLRKRYVYEAAMGIFGLTASLMYHICEAFDVEVLMDNGGWHRVDNILVISLLGAWSVYMCALHDPFVERFTKYSLMMLCLIFQTRGPWEAVNSVFPAAVSFSIPIGVYVYRRRIPALEIGRLVGFILIMAVAVIFFIKGLDDKRDHFRMYHSTWHFFCGIASYLMWTLLKVPGVTGVMGKSIHV</sequence>
<dbReference type="AlphaFoldDB" id="Q57VJ8"/>
<protein>
    <recommendedName>
        <fullName evidence="11">Haemolysin-III related</fullName>
    </recommendedName>
</protein>
<reference evidence="9" key="4">
    <citation type="submission" date="2005-04" db="EMBL/GenBank/DDBJ databases">
        <title>Sequencing, closure, and annotation of Trypanosoma brucei chromosomes 2 through 8.</title>
        <authorList>
            <person name="Ghedin E."/>
            <person name="Blandin G."/>
            <person name="Bartholomeu D."/>
            <person name="Caler E."/>
            <person name="Haas B."/>
            <person name="Hannick L."/>
            <person name="Shallom J."/>
            <person name="Hou L."/>
            <person name="Djikeng A."/>
            <person name="Feldblyum T."/>
            <person name="Hostetler J."/>
            <person name="Johnson J."/>
            <person name="Jones K."/>
            <person name="Koo H.L."/>
            <person name="Larkin C."/>
            <person name="Pai G."/>
            <person name="Peterson J."/>
            <person name="Khalak H.G."/>
            <person name="Salzberg S."/>
            <person name="Simpson A.J."/>
            <person name="Tallon L."/>
            <person name="Van Aken S."/>
            <person name="Wanless D."/>
            <person name="White O."/>
            <person name="Wortman J."/>
            <person name="Fraser C.M."/>
            <person name="El-Sayed N.M.A."/>
        </authorList>
    </citation>
    <scope>NUCLEOTIDE SEQUENCE</scope>
    <source>
        <strain evidence="9">927/4 GUTat10.1</strain>
    </source>
</reference>
<evidence type="ECO:0000256" key="5">
    <source>
        <dbReference type="ARBA" id="ARBA00022989"/>
    </source>
</evidence>
<comment type="similarity">
    <text evidence="2">Belongs to the TMEM8 family.</text>
</comment>
<dbReference type="VEuPathDB" id="TriTrypDB:Tb927.7.6130"/>
<feature type="transmembrane region" description="Helical" evidence="7">
    <location>
        <begin position="157"/>
        <end position="175"/>
    </location>
</feature>
<feature type="transmembrane region" description="Helical" evidence="7">
    <location>
        <begin position="187"/>
        <end position="204"/>
    </location>
</feature>
<dbReference type="GeneID" id="3658827"/>
<keyword evidence="6 7" id="KW-0472">Membrane</keyword>
<dbReference type="PANTHER" id="PTHR36561">
    <property type="entry name" value="HAEMOLYSIN-III RELATED-RELATED"/>
    <property type="match status" value="1"/>
</dbReference>
<dbReference type="KEGG" id="tbr:Tb927.7.6130"/>
<gene>
    <name evidence="9" type="primary">Tb07.2F2.400</name>
    <name evidence="8" type="ORF">Tb927.7.6130</name>
</gene>
<dbReference type="eggNOG" id="ENOG502RMQY">
    <property type="taxonomic scope" value="Eukaryota"/>
</dbReference>
<dbReference type="OMA" id="IQESHAW"/>
<dbReference type="Pfam" id="PF12036">
    <property type="entry name" value="DUF3522"/>
    <property type="match status" value="1"/>
</dbReference>
<name>Q57VJ8_TRYB2</name>
<keyword evidence="4 7" id="KW-0812">Transmembrane</keyword>
<reference evidence="9 10" key="2">
    <citation type="journal article" date="2005" name="Science">
        <title>The genome of the African trypanosome Trypanosoma brucei.</title>
        <authorList>
            <person name="Berriman M."/>
            <person name="Ghedin E."/>
            <person name="Hertz-Fowler C."/>
            <person name="Blandin G."/>
            <person name="Renauld H."/>
            <person name="Bartholomeu D.C."/>
            <person name="Lennard N.J."/>
            <person name="Caler E."/>
            <person name="Hamlin N.E."/>
            <person name="Haas B."/>
            <person name="Bohme U."/>
            <person name="Hannick L."/>
            <person name="Aslett M.A."/>
            <person name="Shallom J."/>
            <person name="Marcello L."/>
            <person name="Hou L."/>
            <person name="Wickstead B."/>
            <person name="Alsmark U.C."/>
            <person name="Arrowsmith C."/>
            <person name="Atkin R.J."/>
            <person name="Barron A.J."/>
            <person name="Bringaud F."/>
            <person name="Brooks K."/>
            <person name="Carrington M."/>
            <person name="Cherevach I."/>
            <person name="Chillingworth T.J."/>
            <person name="Churcher C."/>
            <person name="Clark L.N."/>
            <person name="Corton C.H."/>
            <person name="Cronin A."/>
            <person name="Davies R.M."/>
            <person name="Doggett J."/>
            <person name="Djikeng A."/>
            <person name="Feldblyum T."/>
            <person name="Field M.C."/>
            <person name="Fraser A."/>
            <person name="Goodhead I."/>
            <person name="Hance Z."/>
            <person name="Harper D."/>
            <person name="Harris B.R."/>
            <person name="Hauser H."/>
            <person name="Hostetler J."/>
            <person name="Ivens A."/>
            <person name="Jagels K."/>
            <person name="Johnson D."/>
            <person name="Johnson J."/>
            <person name="Jones K."/>
            <person name="Kerhornou A.X."/>
            <person name="Koo H."/>
            <person name="Larke N."/>
            <person name="Landfear S."/>
            <person name="Larkin C."/>
            <person name="Leech V."/>
            <person name="Line A."/>
            <person name="Lord A."/>
            <person name="Macleod A."/>
            <person name="Mooney P.J."/>
            <person name="Moule S."/>
            <person name="Martin D.M."/>
            <person name="Morgan G.W."/>
            <person name="Mungall K."/>
            <person name="Norbertczak H."/>
            <person name="Ormond D."/>
            <person name="Pai G."/>
            <person name="Peacock C.S."/>
            <person name="Peterson J."/>
            <person name="Quail M.A."/>
            <person name="Rabbinowitsch E."/>
            <person name="Rajandream M.A."/>
            <person name="Reitter C."/>
            <person name="Salzberg S.L."/>
            <person name="Sanders M."/>
            <person name="Schobel S."/>
            <person name="Sharp S."/>
            <person name="Simmonds M."/>
            <person name="Simpson A.J."/>
            <person name="Tallon L."/>
            <person name="Turner C.M."/>
            <person name="Tait A."/>
            <person name="Tivey A.R."/>
            <person name="Van Aken S."/>
            <person name="Walker D."/>
            <person name="Wanless D."/>
            <person name="Wang S."/>
            <person name="White B."/>
            <person name="White O."/>
            <person name="Whitehead S."/>
            <person name="Woodward J."/>
            <person name="Wortman J."/>
            <person name="Adams M.D."/>
            <person name="Embley T.M."/>
            <person name="Gull K."/>
            <person name="Ullu E."/>
            <person name="Barry J.D."/>
            <person name="Fairlamb A.H."/>
            <person name="Opperdoes F."/>
            <person name="Barrell B.G."/>
            <person name="Donelson J.E."/>
            <person name="Hall N."/>
            <person name="Fraser C.M."/>
            <person name="Melville S.E."/>
            <person name="El-Sayed N.M."/>
        </authorList>
    </citation>
    <scope>NUCLEOTIDE SEQUENCE [LARGE SCALE GENOMIC DNA]</scope>
    <source>
        <strain evidence="9 10">927/4 GUTat10.1</strain>
    </source>
</reference>